<dbReference type="EMBL" id="SIMR01000001">
    <property type="protein sequence ID" value="TBC14648.1"/>
    <property type="molecule type" value="Genomic_DNA"/>
</dbReference>
<evidence type="ECO:0000313" key="1">
    <source>
        <dbReference type="EMBL" id="TBC14648.1"/>
    </source>
</evidence>
<dbReference type="Proteomes" id="UP000294215">
    <property type="component" value="Unassembled WGS sequence"/>
</dbReference>
<reference evidence="1 2" key="1">
    <citation type="submission" date="2019-02" db="EMBL/GenBank/DDBJ databases">
        <title>The genomic architecture of introgression among sibling species of bacteria.</title>
        <authorList>
            <person name="Cavassim M.I.A."/>
            <person name="Moeskjaer S."/>
            <person name="Moslemi C."/>
            <person name="Fields B."/>
            <person name="Bachmann A."/>
            <person name="Vilhjalmsson B."/>
            <person name="Schierup M.H."/>
            <person name="Young J.P.W."/>
            <person name="Andersen S.U."/>
        </authorList>
    </citation>
    <scope>NUCLEOTIDE SEQUENCE [LARGE SCALE GENOMIC DNA]</scope>
    <source>
        <strain evidence="1 2">SM92</strain>
    </source>
</reference>
<name>A0AB38I1T6_9HYPH</name>
<gene>
    <name evidence="1" type="ORF">ELH40_06670</name>
</gene>
<sequence length="74" mass="8356">MMPALTSGDYCHGHLASVSGALRSRTFMHRLPRPGLVYWRKIIAGRTLIAARIYRGFRTNGNGFLRGIRIRLIS</sequence>
<organism evidence="1 2">
    <name type="scientific">Rhizobium ruizarguesonis</name>
    <dbReference type="NCBI Taxonomy" id="2081791"/>
    <lineage>
        <taxon>Bacteria</taxon>
        <taxon>Pseudomonadati</taxon>
        <taxon>Pseudomonadota</taxon>
        <taxon>Alphaproteobacteria</taxon>
        <taxon>Hyphomicrobiales</taxon>
        <taxon>Rhizobiaceae</taxon>
        <taxon>Rhizobium/Agrobacterium group</taxon>
        <taxon>Rhizobium</taxon>
    </lineage>
</organism>
<proteinExistence type="predicted"/>
<dbReference type="AlphaFoldDB" id="A0AB38I1T6"/>
<protein>
    <submittedName>
        <fullName evidence="1">Uncharacterized protein</fullName>
    </submittedName>
</protein>
<evidence type="ECO:0000313" key="2">
    <source>
        <dbReference type="Proteomes" id="UP000294215"/>
    </source>
</evidence>
<accession>A0AB38I1T6</accession>
<comment type="caution">
    <text evidence="1">The sequence shown here is derived from an EMBL/GenBank/DDBJ whole genome shotgun (WGS) entry which is preliminary data.</text>
</comment>